<dbReference type="Gene3D" id="2.60.120.10">
    <property type="entry name" value="Jelly Rolls"/>
    <property type="match status" value="2"/>
</dbReference>
<evidence type="ECO:0000256" key="1">
    <source>
        <dbReference type="ARBA" id="ARBA00000757"/>
    </source>
</evidence>
<dbReference type="SUPFAM" id="SSF51182">
    <property type="entry name" value="RmlC-like cupins"/>
    <property type="match status" value="1"/>
</dbReference>
<dbReference type="PRINTS" id="PR00714">
    <property type="entry name" value="MAN6PISMRASE"/>
</dbReference>
<evidence type="ECO:0000313" key="10">
    <source>
        <dbReference type="EMBL" id="EFO76958.1"/>
    </source>
</evidence>
<dbReference type="AlphaFoldDB" id="A0AB72YYT9"/>
<dbReference type="Gene3D" id="1.10.441.10">
    <property type="entry name" value="Phosphomannose Isomerase, domain 2"/>
    <property type="match status" value="1"/>
</dbReference>
<feature type="domain" description="Phosphomannose isomerase type I catalytic" evidence="9">
    <location>
        <begin position="1"/>
        <end position="150"/>
    </location>
</feature>
<dbReference type="PANTHER" id="PTHR10309">
    <property type="entry name" value="MANNOSE-6-PHOSPHATE ISOMERASE"/>
    <property type="match status" value="1"/>
</dbReference>
<comment type="caution">
    <text evidence="10">The sequence shown here is derived from an EMBL/GenBank/DDBJ whole genome shotgun (WGS) entry which is preliminary data.</text>
</comment>
<dbReference type="NCBIfam" id="TIGR00218">
    <property type="entry name" value="manA"/>
    <property type="match status" value="1"/>
</dbReference>
<keyword evidence="5 8" id="KW-0862">Zinc</keyword>
<evidence type="ECO:0000256" key="2">
    <source>
        <dbReference type="ARBA" id="ARBA00010772"/>
    </source>
</evidence>
<sequence length="472" mass="51502">MFSISPVPKRYAWGSKTRLQDLFSLPANGEPLAEMWFSGHEESPSEVALGPGVHVPLPQAIRNAPGMMVGPTCSERFGPVLPYLFKVISARIPLSMQVHPVGFQARAGFNAENVAGIPLNSPLRSFKDVNEKSEMVVALTSFQASVGFAPRAFALRNLHAVDHPLTRRMEHALGGHPRHHEHLEAADFSEADSRMPLASVVWPTSYMRTFRAFHAAITADGDQAAGLLQALVHARGSVASTKSRMAFDYAIAAARAFPDDASVLTLLMMNPISLDEGGSVFIPAGTPHAYIQGTGAEIMTNSDNVLRAGMTVKHRDIDNLLQCLNCASAGPIDPSDARLGTFVMRDVVLYRPPVDEFMLAYGHVDGARRPWPILDRMVQRYGRLADYVKATRQPLPHRGPRVVLCTEGRVLCDSERDSRVLAAGEAVFVPAGEGRLSVDAVQATKSRRIPPARSSWLPLRFRGVRPHSRCNG</sequence>
<comment type="cofactor">
    <cofactor evidence="8">
        <name>Zn(2+)</name>
        <dbReference type="ChEBI" id="CHEBI:29105"/>
    </cofactor>
    <text evidence="8">Binds 1 zinc ion per subunit.</text>
</comment>
<dbReference type="Pfam" id="PF20511">
    <property type="entry name" value="PMI_typeI_cat"/>
    <property type="match status" value="1"/>
</dbReference>
<evidence type="ECO:0000256" key="3">
    <source>
        <dbReference type="ARBA" id="ARBA00011956"/>
    </source>
</evidence>
<evidence type="ECO:0000256" key="6">
    <source>
        <dbReference type="ARBA" id="ARBA00023235"/>
    </source>
</evidence>
<dbReference type="GO" id="GO:0004476">
    <property type="term" value="F:mannose-6-phosphate isomerase activity"/>
    <property type="evidence" value="ECO:0007669"/>
    <property type="project" value="UniProtKB-EC"/>
</dbReference>
<dbReference type="EC" id="5.3.1.8" evidence="3"/>
<dbReference type="InterPro" id="IPR016305">
    <property type="entry name" value="Mannose-6-P_Isomerase"/>
</dbReference>
<dbReference type="InterPro" id="IPR001250">
    <property type="entry name" value="Man6P_Isoase-1"/>
</dbReference>
<organism evidence="10 11">
    <name type="scientific">Bifidobacterium dentium JCVIHMP022</name>
    <dbReference type="NCBI Taxonomy" id="553191"/>
    <lineage>
        <taxon>Bacteria</taxon>
        <taxon>Bacillati</taxon>
        <taxon>Actinomycetota</taxon>
        <taxon>Actinomycetes</taxon>
        <taxon>Bifidobacteriales</taxon>
        <taxon>Bifidobacteriaceae</taxon>
        <taxon>Bifidobacterium</taxon>
    </lineage>
</organism>
<dbReference type="GO" id="GO:0005975">
    <property type="term" value="P:carbohydrate metabolic process"/>
    <property type="evidence" value="ECO:0007669"/>
    <property type="project" value="InterPro"/>
</dbReference>
<dbReference type="PIRSF" id="PIRSF001480">
    <property type="entry name" value="Mannose-6-phosphate_isomerase"/>
    <property type="match status" value="1"/>
</dbReference>
<evidence type="ECO:0000256" key="4">
    <source>
        <dbReference type="ARBA" id="ARBA00022723"/>
    </source>
</evidence>
<proteinExistence type="inferred from homology"/>
<feature type="binding site" evidence="8">
    <location>
        <position position="288"/>
    </location>
    <ligand>
        <name>Zn(2+)</name>
        <dbReference type="ChEBI" id="CHEBI:29105"/>
    </ligand>
</feature>
<dbReference type="GO" id="GO:0005829">
    <property type="term" value="C:cytosol"/>
    <property type="evidence" value="ECO:0007669"/>
    <property type="project" value="TreeGrafter"/>
</dbReference>
<protein>
    <recommendedName>
        <fullName evidence="3">mannose-6-phosphate isomerase</fullName>
        <ecNumber evidence="3">5.3.1.8</ecNumber>
    </recommendedName>
</protein>
<feature type="active site" evidence="7">
    <location>
        <position position="307"/>
    </location>
</feature>
<evidence type="ECO:0000256" key="5">
    <source>
        <dbReference type="ARBA" id="ARBA00022833"/>
    </source>
</evidence>
<reference evidence="10 11" key="1">
    <citation type="submission" date="2010-10" db="EMBL/GenBank/DDBJ databases">
        <authorList>
            <person name="Durkin A.S."/>
            <person name="Madupu R."/>
            <person name="Torralba M."/>
            <person name="Gillis M."/>
            <person name="Methe B."/>
            <person name="Sutton G."/>
            <person name="Nelson K.E."/>
        </authorList>
    </citation>
    <scope>NUCLEOTIDE SEQUENCE [LARGE SCALE GENOMIC DNA]</scope>
    <source>
        <strain evidence="10 11">JCVIHMP022</strain>
    </source>
</reference>
<evidence type="ECO:0000259" key="9">
    <source>
        <dbReference type="Pfam" id="PF20511"/>
    </source>
</evidence>
<feature type="binding site" evidence="8">
    <location>
        <position position="134"/>
    </location>
    <ligand>
        <name>Zn(2+)</name>
        <dbReference type="ChEBI" id="CHEBI:29105"/>
    </ligand>
</feature>
<accession>A0AB72YYT9</accession>
<dbReference type="GO" id="GO:0008270">
    <property type="term" value="F:zinc ion binding"/>
    <property type="evidence" value="ECO:0007669"/>
    <property type="project" value="InterPro"/>
</dbReference>
<comment type="catalytic activity">
    <reaction evidence="1">
        <text>D-mannose 6-phosphate = D-fructose 6-phosphate</text>
        <dbReference type="Rhea" id="RHEA:12356"/>
        <dbReference type="ChEBI" id="CHEBI:58735"/>
        <dbReference type="ChEBI" id="CHEBI:61527"/>
        <dbReference type="EC" id="5.3.1.8"/>
    </reaction>
</comment>
<keyword evidence="6 10" id="KW-0413">Isomerase</keyword>
<name>A0AB72YYT9_9BIFI</name>
<dbReference type="GO" id="GO:0009298">
    <property type="term" value="P:GDP-mannose biosynthetic process"/>
    <property type="evidence" value="ECO:0007669"/>
    <property type="project" value="InterPro"/>
</dbReference>
<dbReference type="InterPro" id="IPR014710">
    <property type="entry name" value="RmlC-like_jellyroll"/>
</dbReference>
<dbReference type="EMBL" id="AEHJ01000032">
    <property type="protein sequence ID" value="EFO76958.1"/>
    <property type="molecule type" value="Genomic_DNA"/>
</dbReference>
<feature type="binding site" evidence="8">
    <location>
        <position position="97"/>
    </location>
    <ligand>
        <name>Zn(2+)</name>
        <dbReference type="ChEBI" id="CHEBI:29105"/>
    </ligand>
</feature>
<comment type="similarity">
    <text evidence="2">Belongs to the mannose-6-phosphate isomerase type 1 family.</text>
</comment>
<gene>
    <name evidence="10" type="ORF">HMPREF9003_0818</name>
</gene>
<dbReference type="Proteomes" id="UP000003457">
    <property type="component" value="Unassembled WGS sequence"/>
</dbReference>
<dbReference type="CDD" id="cd07011">
    <property type="entry name" value="cupin_PMI_type_I_N"/>
    <property type="match status" value="1"/>
</dbReference>
<evidence type="ECO:0000256" key="7">
    <source>
        <dbReference type="PIRSR" id="PIRSR001480-1"/>
    </source>
</evidence>
<dbReference type="PANTHER" id="PTHR10309:SF0">
    <property type="entry name" value="MANNOSE-6-PHOSPHATE ISOMERASE"/>
    <property type="match status" value="1"/>
</dbReference>
<keyword evidence="4 8" id="KW-0479">Metal-binding</keyword>
<evidence type="ECO:0000256" key="8">
    <source>
        <dbReference type="PIRSR" id="PIRSR001480-2"/>
    </source>
</evidence>
<feature type="binding site" evidence="8">
    <location>
        <position position="99"/>
    </location>
    <ligand>
        <name>Zn(2+)</name>
        <dbReference type="ChEBI" id="CHEBI:29105"/>
    </ligand>
</feature>
<dbReference type="InterPro" id="IPR011051">
    <property type="entry name" value="RmlC_Cupin_sf"/>
</dbReference>
<dbReference type="InterPro" id="IPR046457">
    <property type="entry name" value="PMI_typeI_cat"/>
</dbReference>
<evidence type="ECO:0000313" key="11">
    <source>
        <dbReference type="Proteomes" id="UP000003457"/>
    </source>
</evidence>